<evidence type="ECO:0000313" key="4">
    <source>
        <dbReference type="EMBL" id="QCZ92424.1"/>
    </source>
</evidence>
<keyword evidence="2" id="KW-0472">Membrane</keyword>
<proteinExistence type="predicted"/>
<gene>
    <name evidence="4" type="ORF">FBQ74_02580</name>
</gene>
<evidence type="ECO:0000313" key="5">
    <source>
        <dbReference type="Proteomes" id="UP000304912"/>
    </source>
</evidence>
<dbReference type="Proteomes" id="UP000304912">
    <property type="component" value="Chromosome"/>
</dbReference>
<accession>A0A5B7Y9W2</accession>
<feature type="domain" description="HBM" evidence="3">
    <location>
        <begin position="29"/>
        <end position="253"/>
    </location>
</feature>
<protein>
    <submittedName>
        <fullName evidence="4">Chemotaxis protein</fullName>
    </submittedName>
</protein>
<evidence type="ECO:0000256" key="1">
    <source>
        <dbReference type="SAM" id="MobiDB-lite"/>
    </source>
</evidence>
<evidence type="ECO:0000259" key="3">
    <source>
        <dbReference type="SMART" id="SM01358"/>
    </source>
</evidence>
<feature type="region of interest" description="Disordered" evidence="1">
    <location>
        <begin position="347"/>
        <end position="367"/>
    </location>
</feature>
<dbReference type="EMBL" id="CP039852">
    <property type="protein sequence ID" value="QCZ92424.1"/>
    <property type="molecule type" value="Genomic_DNA"/>
</dbReference>
<keyword evidence="2" id="KW-1133">Transmembrane helix</keyword>
<dbReference type="OrthoDB" id="8724845at2"/>
<dbReference type="AlphaFoldDB" id="A0A5B7Y9W2"/>
<reference evidence="4 5" key="1">
    <citation type="submission" date="2019-04" db="EMBL/GenBank/DDBJ databases">
        <title>Salinimonas iocasae sp. nov., a halophilic bacterium isolated from the outer tube casing of tubeworms in Okinawa Trough.</title>
        <authorList>
            <person name="Zhang H."/>
            <person name="Wang H."/>
            <person name="Li C."/>
        </authorList>
    </citation>
    <scope>NUCLEOTIDE SEQUENCE [LARGE SCALE GENOMIC DNA]</scope>
    <source>
        <strain evidence="4 5">KX18D6</strain>
    </source>
</reference>
<sequence length="367" mass="42951">MKFDSIKSRLLLMLLICVLGMSLLVISQHFFTQKLVSLHQQRELLLRLGQDLLQMRRHEKDFLLRHEIDYYHRFTRRADIFNQHLARFVPMMKEHGYPDDLAGQLAQSMFDYQRLFSQVIQLQSEIGLTKTLGLKGELSKVEQQLAPIVASDKALAEARVAAREYMLFNDSESSTRFYRIAETLALQSDTDNEKVLLNNYIQLFTRLTNATRDMGITHNKGLRGQFRQQAHDVEAQLEHVDTAFQPLINKQTDQVRLYSLSIALFTSVVLILLLIKSFATFHSAFANFVMFFYRCKRQYQRIDPKQLGFAEFKSLAELANEMVESRRDMEMQLAETQAALRRQYRVNQQNDESHHRESNEIPPVRKQ</sequence>
<organism evidence="4 5">
    <name type="scientific">Salinimonas iocasae</name>
    <dbReference type="NCBI Taxonomy" id="2572577"/>
    <lineage>
        <taxon>Bacteria</taxon>
        <taxon>Pseudomonadati</taxon>
        <taxon>Pseudomonadota</taxon>
        <taxon>Gammaproteobacteria</taxon>
        <taxon>Alteromonadales</taxon>
        <taxon>Alteromonadaceae</taxon>
        <taxon>Alteromonas/Salinimonas group</taxon>
        <taxon>Salinimonas</taxon>
    </lineage>
</organism>
<name>A0A5B7Y9W2_9ALTE</name>
<dbReference type="SMART" id="SM01358">
    <property type="entry name" value="HBM"/>
    <property type="match status" value="1"/>
</dbReference>
<dbReference type="KEGG" id="salk:FBQ74_02580"/>
<dbReference type="RefSeq" id="WP_139755178.1">
    <property type="nucleotide sequence ID" value="NZ_CP039852.1"/>
</dbReference>
<evidence type="ECO:0000256" key="2">
    <source>
        <dbReference type="SAM" id="Phobius"/>
    </source>
</evidence>
<feature type="transmembrane region" description="Helical" evidence="2">
    <location>
        <begin position="257"/>
        <end position="275"/>
    </location>
</feature>
<keyword evidence="5" id="KW-1185">Reference proteome</keyword>
<dbReference type="InterPro" id="IPR032255">
    <property type="entry name" value="HBM"/>
</dbReference>
<keyword evidence="2" id="KW-0812">Transmembrane</keyword>